<dbReference type="InterPro" id="IPR027417">
    <property type="entry name" value="P-loop_NTPase"/>
</dbReference>
<evidence type="ECO:0000256" key="2">
    <source>
        <dbReference type="ARBA" id="ARBA00006683"/>
    </source>
</evidence>
<dbReference type="EC" id="2.7.10.2" evidence="12"/>
<accession>K9XMK4</accession>
<feature type="transmembrane region" description="Helical" evidence="10">
    <location>
        <begin position="58"/>
        <end position="77"/>
    </location>
</feature>
<dbReference type="NCBIfam" id="TIGR01007">
    <property type="entry name" value="eps_fam"/>
    <property type="match status" value="1"/>
</dbReference>
<keyword evidence="12" id="KW-0808">Transferase</keyword>
<dbReference type="HOGENOM" id="CLU_009912_2_2_3"/>
<protein>
    <submittedName>
        <fullName evidence="12">Capsular exopolysaccharide family</fullName>
        <ecNumber evidence="12">2.7.10.2</ecNumber>
    </submittedName>
</protein>
<dbReference type="InterPro" id="IPR003856">
    <property type="entry name" value="LPS_length_determ_N"/>
</dbReference>
<organism evidence="12 13">
    <name type="scientific">Stanieria cyanosphaera (strain ATCC 29371 / PCC 7437)</name>
    <dbReference type="NCBI Taxonomy" id="111780"/>
    <lineage>
        <taxon>Bacteria</taxon>
        <taxon>Bacillati</taxon>
        <taxon>Cyanobacteriota</taxon>
        <taxon>Cyanophyceae</taxon>
        <taxon>Pleurocapsales</taxon>
        <taxon>Dermocarpellaceae</taxon>
        <taxon>Stanieria</taxon>
    </lineage>
</organism>
<dbReference type="InterPro" id="IPR005702">
    <property type="entry name" value="Wzc-like_C"/>
</dbReference>
<evidence type="ECO:0000259" key="11">
    <source>
        <dbReference type="Pfam" id="PF02706"/>
    </source>
</evidence>
<dbReference type="GO" id="GO:0005524">
    <property type="term" value="F:ATP binding"/>
    <property type="evidence" value="ECO:0007669"/>
    <property type="project" value="UniProtKB-KW"/>
</dbReference>
<dbReference type="eggNOG" id="COG3206">
    <property type="taxonomic scope" value="Bacteria"/>
</dbReference>
<dbReference type="EMBL" id="CP003653">
    <property type="protein sequence ID" value="AFZ33723.1"/>
    <property type="molecule type" value="Genomic_DNA"/>
</dbReference>
<evidence type="ECO:0000256" key="7">
    <source>
        <dbReference type="ARBA" id="ARBA00022989"/>
    </source>
</evidence>
<dbReference type="GO" id="GO:0004715">
    <property type="term" value="F:non-membrane spanning protein tyrosine kinase activity"/>
    <property type="evidence" value="ECO:0007669"/>
    <property type="project" value="UniProtKB-EC"/>
</dbReference>
<feature type="coiled-coil region" evidence="9">
    <location>
        <begin position="210"/>
        <end position="237"/>
    </location>
</feature>
<dbReference type="InterPro" id="IPR050445">
    <property type="entry name" value="Bact_polysacc_biosynth/exp"/>
</dbReference>
<dbReference type="AlphaFoldDB" id="K9XMK4"/>
<dbReference type="OrthoDB" id="580971at2"/>
<evidence type="ECO:0000256" key="3">
    <source>
        <dbReference type="ARBA" id="ARBA00022475"/>
    </source>
</evidence>
<dbReference type="CDD" id="cd05387">
    <property type="entry name" value="BY-kinase"/>
    <property type="match status" value="1"/>
</dbReference>
<feature type="domain" description="Polysaccharide chain length determinant N-terminal" evidence="11">
    <location>
        <begin position="43"/>
        <end position="138"/>
    </location>
</feature>
<comment type="subcellular location">
    <subcellularLocation>
        <location evidence="1">Cell membrane</location>
        <topology evidence="1">Multi-pass membrane protein</topology>
    </subcellularLocation>
</comment>
<dbReference type="PANTHER" id="PTHR32309">
    <property type="entry name" value="TYROSINE-PROTEIN KINASE"/>
    <property type="match status" value="1"/>
</dbReference>
<keyword evidence="7 10" id="KW-1133">Transmembrane helix</keyword>
<keyword evidence="13" id="KW-1185">Reference proteome</keyword>
<dbReference type="eggNOG" id="COG0489">
    <property type="taxonomic scope" value="Bacteria"/>
</dbReference>
<name>K9XMK4_STAC7</name>
<reference evidence="13" key="1">
    <citation type="journal article" date="2013" name="Proc. Natl. Acad. Sci. U.S.A.">
        <title>Improving the coverage of the cyanobacterial phylum using diversity-driven genome sequencing.</title>
        <authorList>
            <person name="Shih P.M."/>
            <person name="Wu D."/>
            <person name="Latifi A."/>
            <person name="Axen S.D."/>
            <person name="Fewer D.P."/>
            <person name="Talla E."/>
            <person name="Calteau A."/>
            <person name="Cai F."/>
            <person name="Tandeau de Marsac N."/>
            <person name="Rippka R."/>
            <person name="Herdman M."/>
            <person name="Sivonen K."/>
            <person name="Coursin T."/>
            <person name="Laurent T."/>
            <person name="Goodwin L."/>
            <person name="Nolan M."/>
            <person name="Davenport K.W."/>
            <person name="Han C.S."/>
            <person name="Rubin E.M."/>
            <person name="Eisen J.A."/>
            <person name="Woyke T."/>
            <person name="Gugger M."/>
            <person name="Kerfeld C.A."/>
        </authorList>
    </citation>
    <scope>NUCLEOTIDE SEQUENCE [LARGE SCALE GENOMIC DNA]</scope>
    <source>
        <strain evidence="13">ATCC 29371 / PCC 7437</strain>
    </source>
</reference>
<dbReference type="Pfam" id="PF10609">
    <property type="entry name" value="ParA"/>
    <property type="match status" value="1"/>
</dbReference>
<dbReference type="Pfam" id="PF02706">
    <property type="entry name" value="Wzz"/>
    <property type="match status" value="1"/>
</dbReference>
<dbReference type="Gene3D" id="3.40.50.300">
    <property type="entry name" value="P-loop containing nucleotide triphosphate hydrolases"/>
    <property type="match status" value="1"/>
</dbReference>
<comment type="similarity">
    <text evidence="2">Belongs to the CpsC/CapA family.</text>
</comment>
<keyword evidence="3" id="KW-1003">Cell membrane</keyword>
<evidence type="ECO:0000256" key="4">
    <source>
        <dbReference type="ARBA" id="ARBA00022692"/>
    </source>
</evidence>
<keyword evidence="4 10" id="KW-0812">Transmembrane</keyword>
<proteinExistence type="inferred from homology"/>
<dbReference type="SUPFAM" id="SSF52540">
    <property type="entry name" value="P-loop containing nucleoside triphosphate hydrolases"/>
    <property type="match status" value="1"/>
</dbReference>
<evidence type="ECO:0000256" key="1">
    <source>
        <dbReference type="ARBA" id="ARBA00004651"/>
    </source>
</evidence>
<dbReference type="RefSeq" id="WP_015191396.1">
    <property type="nucleotide sequence ID" value="NC_019748.1"/>
</dbReference>
<keyword evidence="6" id="KW-0067">ATP-binding</keyword>
<sequence length="789" mass="88752">MQNAGSDRSVYLNKINGNGHGNGNYLYSMPPVIDNTAIEENEDSIDLRQLLNVVKHRLRLITAVTLGVTTLTALWTFTQEPKYRGSFQVLVEPVTNEQRGENSLENPLTILGGEWQGLDYDTQIEVLRSPNVMTPIVNTLEQKYPEITYDELIRENRSPLKIERIDETKILEISYTDPDPQKIQFVLNNLSQAYLTYSLEERRVEVKQGIEFVKQQLPGVRARVDELQEKLQNFRQKYNLLDPQQQASLLSRNLVDFEEKFFEVKTKLNETRSLYANLQRQIGLEPNQAIAGSYLSESPRYQNLLNELQQVEVELAKESARFQPANPVVQALEDKRQELLPLLQQEAIRVLGDKFSQDIQDSSSLASPSSLRLELNKQFINTANEIETLELREQALQQAIAQLNGLTKQMPVIARQYTDIQRQLIVATESLNRFLEAEEKLQLQAAQQALPWQLIAKPLLEENPVSPNPPRNLALGLIGGICLGLGAALLAERLDPVFHDTEELKDAVKLPLLGSIPLQKELKPLELLTTAETKPVGLPQLQIGDSVLNLTSQTEEKATSRGQRNWYNASPFLEAFRSLSTNIKLLGSDSPINSIVISSSIPSEGKSTISSHLAQAAAAMGQKVLLIDADLRRPQVHRWMGLENKDGLSNVLATGLDVNAAIQKVPHWDNLSVMTAGDIPPDPTRLLSSKRMQDLMEQLKNEGQYDFIIYDTPPILGFADGRILAGRTNGVVLVIRMNKTDRSLLKQNIDNLKMSNFPVLGIIANQVNRSSNGSYYYHHYYAERDESNS</sequence>
<evidence type="ECO:0000313" key="13">
    <source>
        <dbReference type="Proteomes" id="UP000010473"/>
    </source>
</evidence>
<evidence type="ECO:0000256" key="5">
    <source>
        <dbReference type="ARBA" id="ARBA00022741"/>
    </source>
</evidence>
<dbReference type="PANTHER" id="PTHR32309:SF13">
    <property type="entry name" value="FERRIC ENTEROBACTIN TRANSPORT PROTEIN FEPE"/>
    <property type="match status" value="1"/>
</dbReference>
<evidence type="ECO:0000256" key="8">
    <source>
        <dbReference type="ARBA" id="ARBA00023136"/>
    </source>
</evidence>
<dbReference type="PATRIC" id="fig|111780.3.peg.103"/>
<dbReference type="Proteomes" id="UP000010473">
    <property type="component" value="Chromosome"/>
</dbReference>
<evidence type="ECO:0000313" key="12">
    <source>
        <dbReference type="EMBL" id="AFZ33723.1"/>
    </source>
</evidence>
<dbReference type="STRING" id="111780.Sta7437_0103"/>
<keyword evidence="5" id="KW-0547">Nucleotide-binding</keyword>
<dbReference type="GO" id="GO:0005886">
    <property type="term" value="C:plasma membrane"/>
    <property type="evidence" value="ECO:0007669"/>
    <property type="project" value="UniProtKB-SubCell"/>
</dbReference>
<gene>
    <name evidence="12" type="ordered locus">Sta7437_0103</name>
</gene>
<dbReference type="KEGG" id="scs:Sta7437_0103"/>
<dbReference type="InterPro" id="IPR033756">
    <property type="entry name" value="YlxH/NBP35"/>
</dbReference>
<keyword evidence="9" id="KW-0175">Coiled coil</keyword>
<evidence type="ECO:0000256" key="6">
    <source>
        <dbReference type="ARBA" id="ARBA00022840"/>
    </source>
</evidence>
<evidence type="ECO:0000256" key="9">
    <source>
        <dbReference type="SAM" id="Coils"/>
    </source>
</evidence>
<keyword evidence="8 10" id="KW-0472">Membrane</keyword>
<evidence type="ECO:0000256" key="10">
    <source>
        <dbReference type="SAM" id="Phobius"/>
    </source>
</evidence>